<evidence type="ECO:0000259" key="7">
    <source>
        <dbReference type="PROSITE" id="PS50304"/>
    </source>
</evidence>
<feature type="region of interest" description="Disordered" evidence="6">
    <location>
        <begin position="507"/>
        <end position="604"/>
    </location>
</feature>
<name>A0A814YHW1_ADIRI</name>
<dbReference type="Pfam" id="PF08585">
    <property type="entry name" value="RMI1_N_C"/>
    <property type="match status" value="1"/>
</dbReference>
<dbReference type="OrthoDB" id="79171at2759"/>
<feature type="compositionally biased region" description="Low complexity" evidence="6">
    <location>
        <begin position="748"/>
        <end position="762"/>
    </location>
</feature>
<reference evidence="8" key="1">
    <citation type="submission" date="2021-02" db="EMBL/GenBank/DDBJ databases">
        <authorList>
            <person name="Nowell W R."/>
        </authorList>
    </citation>
    <scope>NUCLEOTIDE SEQUENCE</scope>
</reference>
<feature type="compositionally biased region" description="Low complexity" evidence="6">
    <location>
        <begin position="533"/>
        <end position="543"/>
    </location>
</feature>
<accession>A0A814YHW1</accession>
<dbReference type="SUPFAM" id="SSF63748">
    <property type="entry name" value="Tudor/PWWP/MBT"/>
    <property type="match status" value="1"/>
</dbReference>
<feature type="compositionally biased region" description="Polar residues" evidence="6">
    <location>
        <begin position="507"/>
        <end position="519"/>
    </location>
</feature>
<keyword evidence="4" id="KW-0508">mRNA splicing</keyword>
<feature type="region of interest" description="Disordered" evidence="6">
    <location>
        <begin position="196"/>
        <end position="309"/>
    </location>
</feature>
<keyword evidence="5" id="KW-0539">Nucleus</keyword>
<dbReference type="Proteomes" id="UP000663852">
    <property type="component" value="Unassembled WGS sequence"/>
</dbReference>
<sequence length="848" mass="94847">MTNGYSMDRCSIIGENNSITLFYSFRQIYCIRSKRLIILASSQKQNMVTVIENKDELITPVSNGVPNHSNDMERPSYYIKDYQEVDFHRSPSCKPLPESLSGTNQNENTKSSIEGTFFVQADAIESGIQFNTHNHSEEQTNNDSSLLLTLTDGCITVRGLTIDQIPDLNLHTKPGCKLLLTGVISIKDGLLQLTNDNTRFKHGSNTYPRPRSAYRGRGGGSYRPSYEGRRGGNNNPRYDTEDNESNFVKRPPPKTTLMDFMPSWKNSNETKATNDNENQKVKERSENKRRNPSEQHHKANNGIHATNSNYYFQNNNHAEQITFQQDGPHGPIDPEDDPSHANYRERRNPLPPRLQRAQEERTRRNTIRYYDETMLLTSGEVNGTYPNGAVNNHSLSSSSSFSRLADQSVYMSNGQQHPSTLSFVPHGNILATVNGSTQPHLAYFQTSSGPVPYNLTAIPSPPFPNQPPSLASSYSTSDPLAYCYAASYVAPAYLPVTVSNGFTDESKTYANPSDSQTKSFVDENETKPATNESQQTDKTTTNETDNKSQSLAIEQKAASSSLASSSSASTASSNDGNHTSQQANTEQNEEKRREAHPNPRPRWRVGDMCLARWSEDREFYAATILQIQPPYCTVIFRDYNTYDQVHFGDLKIIPSDQQCYQMIPPLPGPPSDLNPLAANAYFPPRTTYYPTTIDGCVIMPEAPPFPFNSDGTFCICPQTLSSMSRSTRYHPQDYFSIPQLHRRQENGTSNTDTTVNSTSPPSKDSNDTSMIDSTTVSVDDNQQKDVISTTTDQLRLCSIADAPLKLVTTDEDRERSTSTESMSSSRYDEQQSINEEDKSDRNSVINDS</sequence>
<comment type="caution">
    <text evidence="8">The sequence shown here is derived from an EMBL/GenBank/DDBJ whole genome shotgun (WGS) entry which is preliminary data.</text>
</comment>
<dbReference type="GO" id="GO:0006397">
    <property type="term" value="P:mRNA processing"/>
    <property type="evidence" value="ECO:0007669"/>
    <property type="project" value="UniProtKB-KW"/>
</dbReference>
<dbReference type="Pfam" id="PF06003">
    <property type="entry name" value="SMN_Tudor"/>
    <property type="match status" value="1"/>
</dbReference>
<feature type="domain" description="Tudor" evidence="7">
    <location>
        <begin position="602"/>
        <end position="660"/>
    </location>
</feature>
<feature type="compositionally biased region" description="Basic and acidic residues" evidence="6">
    <location>
        <begin position="808"/>
        <end position="817"/>
    </location>
</feature>
<feature type="region of interest" description="Disordered" evidence="6">
    <location>
        <begin position="322"/>
        <end position="361"/>
    </location>
</feature>
<feature type="compositionally biased region" description="Polar residues" evidence="6">
    <location>
        <begin position="574"/>
        <end position="586"/>
    </location>
</feature>
<feature type="region of interest" description="Disordered" evidence="6">
    <location>
        <begin position="739"/>
        <end position="784"/>
    </location>
</feature>
<dbReference type="GO" id="GO:0008380">
    <property type="term" value="P:RNA splicing"/>
    <property type="evidence" value="ECO:0007669"/>
    <property type="project" value="UniProtKB-KW"/>
</dbReference>
<evidence type="ECO:0000256" key="4">
    <source>
        <dbReference type="ARBA" id="ARBA00023187"/>
    </source>
</evidence>
<dbReference type="GO" id="GO:0005737">
    <property type="term" value="C:cytoplasm"/>
    <property type="evidence" value="ECO:0007669"/>
    <property type="project" value="InterPro"/>
</dbReference>
<feature type="region of interest" description="Disordered" evidence="6">
    <location>
        <begin position="807"/>
        <end position="848"/>
    </location>
</feature>
<dbReference type="InterPro" id="IPR010304">
    <property type="entry name" value="SMN_Tudor"/>
</dbReference>
<dbReference type="Gene3D" id="2.40.50.770">
    <property type="entry name" value="RecQ-mediated genome instability protein Rmi1, C-terminal domain"/>
    <property type="match status" value="1"/>
</dbReference>
<feature type="compositionally biased region" description="Basic and acidic residues" evidence="6">
    <location>
        <begin position="272"/>
        <end position="297"/>
    </location>
</feature>
<feature type="compositionally biased region" description="Low complexity" evidence="6">
    <location>
        <begin position="557"/>
        <end position="573"/>
    </location>
</feature>
<evidence type="ECO:0000313" key="9">
    <source>
        <dbReference type="Proteomes" id="UP000663852"/>
    </source>
</evidence>
<dbReference type="Gene3D" id="2.30.30.140">
    <property type="match status" value="1"/>
</dbReference>
<dbReference type="InterPro" id="IPR042470">
    <property type="entry name" value="RMI1_N_C_sf"/>
</dbReference>
<keyword evidence="3" id="KW-0507">mRNA processing</keyword>
<feature type="compositionally biased region" description="Polar residues" evidence="6">
    <location>
        <begin position="767"/>
        <end position="784"/>
    </location>
</feature>
<dbReference type="InterPro" id="IPR002999">
    <property type="entry name" value="Tudor"/>
</dbReference>
<evidence type="ECO:0000256" key="1">
    <source>
        <dbReference type="ARBA" id="ARBA00004408"/>
    </source>
</evidence>
<dbReference type="AlphaFoldDB" id="A0A814YHW1"/>
<evidence type="ECO:0000256" key="5">
    <source>
        <dbReference type="ARBA" id="ARBA00023242"/>
    </source>
</evidence>
<dbReference type="EMBL" id="CAJNOJ010000166">
    <property type="protein sequence ID" value="CAF1230916.1"/>
    <property type="molecule type" value="Genomic_DNA"/>
</dbReference>
<proteinExistence type="inferred from homology"/>
<protein>
    <recommendedName>
        <fullName evidence="7">Tudor domain-containing protein</fullName>
    </recommendedName>
</protein>
<dbReference type="GO" id="GO:0015030">
    <property type="term" value="C:Cajal body"/>
    <property type="evidence" value="ECO:0007669"/>
    <property type="project" value="UniProtKB-SubCell"/>
</dbReference>
<feature type="compositionally biased region" description="Basic and acidic residues" evidence="6">
    <location>
        <begin position="588"/>
        <end position="597"/>
    </location>
</feature>
<evidence type="ECO:0000256" key="2">
    <source>
        <dbReference type="ARBA" id="ARBA00005371"/>
    </source>
</evidence>
<organism evidence="8 9">
    <name type="scientific">Adineta ricciae</name>
    <name type="common">Rotifer</name>
    <dbReference type="NCBI Taxonomy" id="249248"/>
    <lineage>
        <taxon>Eukaryota</taxon>
        <taxon>Metazoa</taxon>
        <taxon>Spiralia</taxon>
        <taxon>Gnathifera</taxon>
        <taxon>Rotifera</taxon>
        <taxon>Eurotatoria</taxon>
        <taxon>Bdelloidea</taxon>
        <taxon>Adinetida</taxon>
        <taxon>Adinetidae</taxon>
        <taxon>Adineta</taxon>
    </lineage>
</organism>
<comment type="subcellular location">
    <subcellularLocation>
        <location evidence="1">Nucleus</location>
        <location evidence="1">Cajal body</location>
    </subcellularLocation>
</comment>
<evidence type="ECO:0000313" key="8">
    <source>
        <dbReference type="EMBL" id="CAF1230916.1"/>
    </source>
</evidence>
<dbReference type="PROSITE" id="PS50304">
    <property type="entry name" value="TUDOR"/>
    <property type="match status" value="1"/>
</dbReference>
<feature type="compositionally biased region" description="Basic and acidic residues" evidence="6">
    <location>
        <begin position="337"/>
        <end position="348"/>
    </location>
</feature>
<dbReference type="GO" id="GO:0003723">
    <property type="term" value="F:RNA binding"/>
    <property type="evidence" value="ECO:0007669"/>
    <property type="project" value="InterPro"/>
</dbReference>
<dbReference type="SMART" id="SM00333">
    <property type="entry name" value="TUDOR"/>
    <property type="match status" value="1"/>
</dbReference>
<comment type="similarity">
    <text evidence="2">Belongs to the SMN family.</text>
</comment>
<gene>
    <name evidence="8" type="ORF">EDS130_LOCUS26925</name>
</gene>
<evidence type="ECO:0000256" key="3">
    <source>
        <dbReference type="ARBA" id="ARBA00022664"/>
    </source>
</evidence>
<evidence type="ECO:0000256" key="6">
    <source>
        <dbReference type="SAM" id="MobiDB-lite"/>
    </source>
</evidence>
<dbReference type="InterPro" id="IPR013894">
    <property type="entry name" value="RMI1_OB"/>
</dbReference>